<dbReference type="Pfam" id="PF02746">
    <property type="entry name" value="MR_MLE_N"/>
    <property type="match status" value="1"/>
</dbReference>
<dbReference type="InterPro" id="IPR034593">
    <property type="entry name" value="DgoD-like"/>
</dbReference>
<sequence>MLILSAQERIRHIDVVTTQISAKSCWIFITVTSYSGVTGVAEATLEKHTARMCELIKASGRTLLDKDFLSAYKQCTQSLAASIIEATCLSALAGALLDANARIHGVPLAKALGDVQRNAVDVYANINRRTVDRSALSHANSARDALQAGHRAFKIAPFDEMSPELDSSQFAVALEAGLSRIAAIRDAVGFEPDLMVDCHWRFSPGRLDSLVAALADLKLYWLECPIDESSDNMKALAACREMCRRHGMLLAGAETACDYADLVPFIESHAYDVLMPDIRHIGGPEALSICGKKLAENDVHFSPHNPVGPIAAVASLHVCAVSTIAPRLEMQFDESPYFDSLIKPSVGTVIEGQLRLGDGDGLGVSLDEKIIESMEQADRMSCA</sequence>
<dbReference type="SMART" id="SM00922">
    <property type="entry name" value="MR_MLE"/>
    <property type="match status" value="1"/>
</dbReference>
<dbReference type="SFLD" id="SFLDS00001">
    <property type="entry name" value="Enolase"/>
    <property type="match status" value="1"/>
</dbReference>
<dbReference type="InterPro" id="IPR029017">
    <property type="entry name" value="Enolase-like_N"/>
</dbReference>
<dbReference type="InterPro" id="IPR013341">
    <property type="entry name" value="Mandelate_racemase_N_dom"/>
</dbReference>
<evidence type="ECO:0000313" key="4">
    <source>
        <dbReference type="Proteomes" id="UP000250079"/>
    </source>
</evidence>
<keyword evidence="1 3" id="KW-0456">Lyase</keyword>
<protein>
    <submittedName>
        <fullName evidence="3">D-galactonate dehydratase</fullName>
        <ecNumber evidence="3">4.2.1.6</ecNumber>
    </submittedName>
</protein>
<dbReference type="AlphaFoldDB" id="A0A2Z2NVN6"/>
<dbReference type="Proteomes" id="UP000250079">
    <property type="component" value="Chromosome"/>
</dbReference>
<dbReference type="SUPFAM" id="SSF54826">
    <property type="entry name" value="Enolase N-terminal domain-like"/>
    <property type="match status" value="1"/>
</dbReference>
<dbReference type="InterPro" id="IPR036849">
    <property type="entry name" value="Enolase-like_C_sf"/>
</dbReference>
<proteinExistence type="predicted"/>
<keyword evidence="4" id="KW-1185">Reference proteome</keyword>
<organism evidence="3 4">
    <name type="scientific">Granulosicoccus antarcticus IMCC3135</name>
    <dbReference type="NCBI Taxonomy" id="1192854"/>
    <lineage>
        <taxon>Bacteria</taxon>
        <taxon>Pseudomonadati</taxon>
        <taxon>Pseudomonadota</taxon>
        <taxon>Gammaproteobacteria</taxon>
        <taxon>Chromatiales</taxon>
        <taxon>Granulosicoccaceae</taxon>
        <taxon>Granulosicoccus</taxon>
    </lineage>
</organism>
<dbReference type="EC" id="4.2.1.6" evidence="3"/>
<dbReference type="InterPro" id="IPR029065">
    <property type="entry name" value="Enolase_C-like"/>
</dbReference>
<dbReference type="EMBL" id="CP018632">
    <property type="protein sequence ID" value="ASJ73788.1"/>
    <property type="molecule type" value="Genomic_DNA"/>
</dbReference>
<gene>
    <name evidence="3" type="primary">dgoD_3</name>
    <name evidence="3" type="ORF">IMCC3135_18545</name>
</gene>
<dbReference type="PANTHER" id="PTHR48080:SF2">
    <property type="entry name" value="D-GALACTONATE DEHYDRATASE"/>
    <property type="match status" value="1"/>
</dbReference>
<reference evidence="3 4" key="1">
    <citation type="submission" date="2016-12" db="EMBL/GenBank/DDBJ databases">
        <authorList>
            <person name="Song W.-J."/>
            <person name="Kurnit D.M."/>
        </authorList>
    </citation>
    <scope>NUCLEOTIDE SEQUENCE [LARGE SCALE GENOMIC DNA]</scope>
    <source>
        <strain evidence="3 4">IMCC3135</strain>
    </source>
</reference>
<dbReference type="KEGG" id="gai:IMCC3135_18545"/>
<evidence type="ECO:0000259" key="2">
    <source>
        <dbReference type="SMART" id="SM00922"/>
    </source>
</evidence>
<dbReference type="Gene3D" id="3.30.390.10">
    <property type="entry name" value="Enolase-like, N-terminal domain"/>
    <property type="match status" value="1"/>
</dbReference>
<evidence type="ECO:0000313" key="3">
    <source>
        <dbReference type="EMBL" id="ASJ73788.1"/>
    </source>
</evidence>
<dbReference type="SUPFAM" id="SSF51604">
    <property type="entry name" value="Enolase C-terminal domain-like"/>
    <property type="match status" value="1"/>
</dbReference>
<accession>A0A2Z2NVN6</accession>
<dbReference type="OrthoDB" id="9802699at2"/>
<evidence type="ECO:0000256" key="1">
    <source>
        <dbReference type="ARBA" id="ARBA00023239"/>
    </source>
</evidence>
<feature type="domain" description="Mandelate racemase/muconate lactonizing enzyme C-terminal" evidence="2">
    <location>
        <begin position="135"/>
        <end position="243"/>
    </location>
</feature>
<name>A0A2Z2NVN6_9GAMM</name>
<dbReference type="Gene3D" id="3.20.20.120">
    <property type="entry name" value="Enolase-like C-terminal domain"/>
    <property type="match status" value="1"/>
</dbReference>
<dbReference type="PANTHER" id="PTHR48080">
    <property type="entry name" value="D-GALACTONATE DEHYDRATASE-RELATED"/>
    <property type="match status" value="1"/>
</dbReference>
<dbReference type="GO" id="GO:0008869">
    <property type="term" value="F:galactonate dehydratase activity"/>
    <property type="evidence" value="ECO:0007669"/>
    <property type="project" value="UniProtKB-EC"/>
</dbReference>
<dbReference type="InterPro" id="IPR013342">
    <property type="entry name" value="Mandelate_racemase_C"/>
</dbReference>
<dbReference type="Pfam" id="PF13378">
    <property type="entry name" value="MR_MLE_C"/>
    <property type="match status" value="1"/>
</dbReference>
<dbReference type="RefSeq" id="WP_088918923.1">
    <property type="nucleotide sequence ID" value="NZ_CP018632.1"/>
</dbReference>